<evidence type="ECO:0000256" key="4">
    <source>
        <dbReference type="ARBA" id="ARBA00023125"/>
    </source>
</evidence>
<dbReference type="EMBL" id="VZSH01000026">
    <property type="protein sequence ID" value="NWX97606.1"/>
    <property type="molecule type" value="Genomic_DNA"/>
</dbReference>
<dbReference type="GO" id="GO:0000977">
    <property type="term" value="F:RNA polymerase II transcription regulatory region sequence-specific DNA binding"/>
    <property type="evidence" value="ECO:0007669"/>
    <property type="project" value="TreeGrafter"/>
</dbReference>
<dbReference type="SMART" id="SM00353">
    <property type="entry name" value="HLH"/>
    <property type="match status" value="1"/>
</dbReference>
<dbReference type="GO" id="GO:0000981">
    <property type="term" value="F:DNA-binding transcription factor activity, RNA polymerase II-specific"/>
    <property type="evidence" value="ECO:0007669"/>
    <property type="project" value="TreeGrafter"/>
</dbReference>
<dbReference type="Pfam" id="PF00010">
    <property type="entry name" value="HLH"/>
    <property type="match status" value="1"/>
</dbReference>
<gene>
    <name evidence="8" type="primary">Ascl1</name>
    <name evidence="8" type="ORF">NOTORN_R06496</name>
</gene>
<dbReference type="InterPro" id="IPR015660">
    <property type="entry name" value="MASH1/Ascl1a-like"/>
</dbReference>
<accession>A0A7K7ANV4</accession>
<keyword evidence="3" id="KW-0524">Neurogenesis</keyword>
<evidence type="ECO:0000256" key="5">
    <source>
        <dbReference type="ARBA" id="ARBA00023242"/>
    </source>
</evidence>
<dbReference type="Gene3D" id="4.10.280.10">
    <property type="entry name" value="Helix-loop-helix DNA-binding domain"/>
    <property type="match status" value="1"/>
</dbReference>
<dbReference type="InterPro" id="IPR036638">
    <property type="entry name" value="HLH_DNA-bd_sf"/>
</dbReference>
<feature type="non-terminal residue" evidence="8">
    <location>
        <position position="1"/>
    </location>
</feature>
<organism evidence="8 9">
    <name type="scientific">Nothoprocta ornata</name>
    <dbReference type="NCBI Taxonomy" id="83376"/>
    <lineage>
        <taxon>Eukaryota</taxon>
        <taxon>Metazoa</taxon>
        <taxon>Chordata</taxon>
        <taxon>Craniata</taxon>
        <taxon>Vertebrata</taxon>
        <taxon>Euteleostomi</taxon>
        <taxon>Archelosauria</taxon>
        <taxon>Archosauria</taxon>
        <taxon>Dinosauria</taxon>
        <taxon>Saurischia</taxon>
        <taxon>Theropoda</taxon>
        <taxon>Coelurosauria</taxon>
        <taxon>Aves</taxon>
        <taxon>Palaeognathae</taxon>
        <taxon>Tinamiformes</taxon>
        <taxon>Tinamidae</taxon>
        <taxon>Nothoprocta</taxon>
    </lineage>
</organism>
<dbReference type="GO" id="GO:0007423">
    <property type="term" value="P:sensory organ development"/>
    <property type="evidence" value="ECO:0007669"/>
    <property type="project" value="TreeGrafter"/>
</dbReference>
<evidence type="ECO:0000256" key="3">
    <source>
        <dbReference type="ARBA" id="ARBA00022902"/>
    </source>
</evidence>
<dbReference type="PROSITE" id="PS50888">
    <property type="entry name" value="BHLH"/>
    <property type="match status" value="1"/>
</dbReference>
<evidence type="ECO:0000256" key="2">
    <source>
        <dbReference type="ARBA" id="ARBA00022473"/>
    </source>
</evidence>
<evidence type="ECO:0000256" key="1">
    <source>
        <dbReference type="ARBA" id="ARBA00004123"/>
    </source>
</evidence>
<feature type="domain" description="BHLH" evidence="7">
    <location>
        <begin position="31"/>
        <end position="83"/>
    </location>
</feature>
<keyword evidence="5" id="KW-0539">Nucleus</keyword>
<feature type="non-terminal residue" evidence="8">
    <location>
        <position position="151"/>
    </location>
</feature>
<keyword evidence="9" id="KW-1185">Reference proteome</keyword>
<evidence type="ECO:0000313" key="8">
    <source>
        <dbReference type="EMBL" id="NWX97606.1"/>
    </source>
</evidence>
<feature type="compositionally biased region" description="Low complexity" evidence="6">
    <location>
        <begin position="109"/>
        <end position="127"/>
    </location>
</feature>
<keyword evidence="4" id="KW-0238">DNA-binding</keyword>
<dbReference type="GO" id="GO:0090575">
    <property type="term" value="C:RNA polymerase II transcription regulator complex"/>
    <property type="evidence" value="ECO:0007669"/>
    <property type="project" value="TreeGrafter"/>
</dbReference>
<comment type="caution">
    <text evidence="8">The sequence shown here is derived from an EMBL/GenBank/DDBJ whole genome shotgun (WGS) entry which is preliminary data.</text>
</comment>
<dbReference type="PANTHER" id="PTHR13935">
    <property type="entry name" value="ACHAETE-SCUTE TRANSCRIPTION FACTOR-RELATED"/>
    <property type="match status" value="1"/>
</dbReference>
<evidence type="ECO:0000313" key="9">
    <source>
        <dbReference type="Proteomes" id="UP000531938"/>
    </source>
</evidence>
<dbReference type="SUPFAM" id="SSF47459">
    <property type="entry name" value="HLH, helix-loop-helix DNA-binding domain"/>
    <property type="match status" value="1"/>
</dbReference>
<evidence type="ECO:0000256" key="6">
    <source>
        <dbReference type="SAM" id="MobiDB-lite"/>
    </source>
</evidence>
<comment type="subcellular location">
    <subcellularLocation>
        <location evidence="1">Nucleus</location>
    </subcellularLocation>
</comment>
<dbReference type="GO" id="GO:0050767">
    <property type="term" value="P:regulation of neurogenesis"/>
    <property type="evidence" value="ECO:0007669"/>
    <property type="project" value="TreeGrafter"/>
</dbReference>
<dbReference type="GO" id="GO:0045944">
    <property type="term" value="P:positive regulation of transcription by RNA polymerase II"/>
    <property type="evidence" value="ECO:0007669"/>
    <property type="project" value="TreeGrafter"/>
</dbReference>
<feature type="region of interest" description="Disordered" evidence="6">
    <location>
        <begin position="97"/>
        <end position="137"/>
    </location>
</feature>
<dbReference type="Proteomes" id="UP000531938">
    <property type="component" value="Unassembled WGS sequence"/>
</dbReference>
<sequence>RQRSASPELMRCKRRLNFSGFGYSLPQQQPAAVARRNERERNRVKLVNLGFATLREHVPNGAANKKMSKVETLRSAVEYIRALQRLLAEHDGAAAPAAFPAPRGGGCGSASPSFGSSAPGSPCSSEESGYEAALSPDERDLLELTGWLGAY</sequence>
<protein>
    <submittedName>
        <fullName evidence="8">ASCL1 protein</fullName>
    </submittedName>
</protein>
<evidence type="ECO:0000259" key="7">
    <source>
        <dbReference type="PROSITE" id="PS50888"/>
    </source>
</evidence>
<dbReference type="PANTHER" id="PTHR13935:SF153">
    <property type="entry name" value="ACHAETE-SCUTE FAMILY BHLH TRANSCRIPTION FACTOR 1"/>
    <property type="match status" value="1"/>
</dbReference>
<dbReference type="FunFam" id="4.10.280.10:FF:000029">
    <property type="entry name" value="Achaete-scute family bHLH transcription factor 1"/>
    <property type="match status" value="1"/>
</dbReference>
<name>A0A7K7ANV4_9AVES</name>
<keyword evidence="2" id="KW-0217">Developmental protein</keyword>
<dbReference type="GO" id="GO:0030182">
    <property type="term" value="P:neuron differentiation"/>
    <property type="evidence" value="ECO:0007669"/>
    <property type="project" value="TreeGrafter"/>
</dbReference>
<proteinExistence type="predicted"/>
<dbReference type="InterPro" id="IPR011598">
    <property type="entry name" value="bHLH_dom"/>
</dbReference>
<reference evidence="8 9" key="1">
    <citation type="submission" date="2019-09" db="EMBL/GenBank/DDBJ databases">
        <title>Bird 10,000 Genomes (B10K) Project - Family phase.</title>
        <authorList>
            <person name="Zhang G."/>
        </authorList>
    </citation>
    <scope>NUCLEOTIDE SEQUENCE [LARGE SCALE GENOMIC DNA]</scope>
    <source>
        <strain evidence="8">B10K-MSB-03</strain>
    </source>
</reference>
<dbReference type="GO" id="GO:0046983">
    <property type="term" value="F:protein dimerization activity"/>
    <property type="evidence" value="ECO:0007669"/>
    <property type="project" value="InterPro"/>
</dbReference>
<dbReference type="AlphaFoldDB" id="A0A7K7ANV4"/>